<accession>A0A2X1AI07</accession>
<dbReference type="GO" id="GO:0008168">
    <property type="term" value="F:methyltransferase activity"/>
    <property type="evidence" value="ECO:0007669"/>
    <property type="project" value="UniProtKB-KW"/>
</dbReference>
<protein>
    <submittedName>
        <fullName evidence="2">Methyltransferase, FkbM family</fullName>
    </submittedName>
</protein>
<evidence type="ECO:0000313" key="3">
    <source>
        <dbReference type="Proteomes" id="UP000250358"/>
    </source>
</evidence>
<dbReference type="InterPro" id="IPR052514">
    <property type="entry name" value="SAM-dependent_MTase"/>
</dbReference>
<dbReference type="SUPFAM" id="SSF53335">
    <property type="entry name" value="S-adenosyl-L-methionine-dependent methyltransferases"/>
    <property type="match status" value="1"/>
</dbReference>
<keyword evidence="2" id="KW-0808">Transferase</keyword>
<dbReference type="InterPro" id="IPR029063">
    <property type="entry name" value="SAM-dependent_MTases_sf"/>
</dbReference>
<organism evidence="2 3">
    <name type="scientific">Brevundimonas diminuta</name>
    <name type="common">Pseudomonas diminuta</name>
    <dbReference type="NCBI Taxonomy" id="293"/>
    <lineage>
        <taxon>Bacteria</taxon>
        <taxon>Pseudomonadati</taxon>
        <taxon>Pseudomonadota</taxon>
        <taxon>Alphaproteobacteria</taxon>
        <taxon>Caulobacterales</taxon>
        <taxon>Caulobacteraceae</taxon>
        <taxon>Brevundimonas</taxon>
    </lineage>
</organism>
<gene>
    <name evidence="2" type="ORF">NCTC11165_01495</name>
</gene>
<dbReference type="GO" id="GO:0032259">
    <property type="term" value="P:methylation"/>
    <property type="evidence" value="ECO:0007669"/>
    <property type="project" value="UniProtKB-KW"/>
</dbReference>
<dbReference type="RefSeq" id="WP_128115540.1">
    <property type="nucleotide sequence ID" value="NZ_UAQM01000011.1"/>
</dbReference>
<dbReference type="EMBL" id="UAQM01000011">
    <property type="protein sequence ID" value="SPU44097.1"/>
    <property type="molecule type" value="Genomic_DNA"/>
</dbReference>
<dbReference type="Proteomes" id="UP000250358">
    <property type="component" value="Unassembled WGS sequence"/>
</dbReference>
<dbReference type="PANTHER" id="PTHR34203">
    <property type="entry name" value="METHYLTRANSFERASE, FKBM FAMILY PROTEIN"/>
    <property type="match status" value="1"/>
</dbReference>
<dbReference type="InterPro" id="IPR006342">
    <property type="entry name" value="FkbM_mtfrase"/>
</dbReference>
<sequence>MTSLKKRIARLRRKLFNGQSPAVAKGGGCQANRYFYLGSELAMVRLNCGHMLYVDPLDEHVSANIIAHGHWEASVHKALLRLVRPGFRIIEVGANIGYYTVTMAGAVGPNGFVTAFDGNPRLIGLVQRSLLLNGYAQRARLIPKAALDQPSQIDFVISRRNSGGGYVSLWNENPYEDGQTLSVEAVRIDDQELGQADLIRIDAEGSEPFILRGAEQTLRANPDIILCLEWSIVQMGSRTSVPDFVNWLDALGFGFWRIEADSSLIPLSKEQMSALPNCDVIAARHSLTT</sequence>
<dbReference type="Pfam" id="PF05050">
    <property type="entry name" value="Methyltransf_21"/>
    <property type="match status" value="1"/>
</dbReference>
<reference evidence="2 3" key="1">
    <citation type="submission" date="2018-06" db="EMBL/GenBank/DDBJ databases">
        <authorList>
            <consortium name="Pathogen Informatics"/>
            <person name="Doyle S."/>
        </authorList>
    </citation>
    <scope>NUCLEOTIDE SEQUENCE [LARGE SCALE GENOMIC DNA]</scope>
    <source>
        <strain evidence="2 3">NCTC11165</strain>
    </source>
</reference>
<dbReference type="AlphaFoldDB" id="A0A2X1AI07"/>
<feature type="domain" description="Methyltransferase FkbM" evidence="1">
    <location>
        <begin position="91"/>
        <end position="253"/>
    </location>
</feature>
<evidence type="ECO:0000313" key="2">
    <source>
        <dbReference type="EMBL" id="SPU44097.1"/>
    </source>
</evidence>
<keyword evidence="2" id="KW-0489">Methyltransferase</keyword>
<dbReference type="NCBIfam" id="TIGR01444">
    <property type="entry name" value="fkbM_fam"/>
    <property type="match status" value="1"/>
</dbReference>
<name>A0A2X1AI07_BREDI</name>
<dbReference type="Gene3D" id="3.40.50.150">
    <property type="entry name" value="Vaccinia Virus protein VP39"/>
    <property type="match status" value="1"/>
</dbReference>
<evidence type="ECO:0000259" key="1">
    <source>
        <dbReference type="Pfam" id="PF05050"/>
    </source>
</evidence>
<dbReference type="PANTHER" id="PTHR34203:SF15">
    <property type="entry name" value="SLL1173 PROTEIN"/>
    <property type="match status" value="1"/>
</dbReference>
<proteinExistence type="predicted"/>